<reference evidence="1" key="2">
    <citation type="submission" date="2023-05" db="EMBL/GenBank/DDBJ databases">
        <authorList>
            <consortium name="Lawrence Berkeley National Laboratory"/>
            <person name="Steindorff A."/>
            <person name="Hensen N."/>
            <person name="Bonometti L."/>
            <person name="Westerberg I."/>
            <person name="Brannstrom I.O."/>
            <person name="Guillou S."/>
            <person name="Cros-Aarteil S."/>
            <person name="Calhoun S."/>
            <person name="Haridas S."/>
            <person name="Kuo A."/>
            <person name="Mondo S."/>
            <person name="Pangilinan J."/>
            <person name="Riley R."/>
            <person name="Labutti K."/>
            <person name="Andreopoulos B."/>
            <person name="Lipzen A."/>
            <person name="Chen C."/>
            <person name="Yanf M."/>
            <person name="Daum C."/>
            <person name="Ng V."/>
            <person name="Clum A."/>
            <person name="Ohm R."/>
            <person name="Martin F."/>
            <person name="Silar P."/>
            <person name="Natvig D."/>
            <person name="Lalanne C."/>
            <person name="Gautier V."/>
            <person name="Ament-Velasquez S.L."/>
            <person name="Kruys A."/>
            <person name="Hutchinson M.I."/>
            <person name="Powell A.J."/>
            <person name="Barry K."/>
            <person name="Miller A.N."/>
            <person name="Grigoriev I.V."/>
            <person name="Debuchy R."/>
            <person name="Gladieux P."/>
            <person name="Thoren M.H."/>
            <person name="Johannesson H."/>
        </authorList>
    </citation>
    <scope>NUCLEOTIDE SEQUENCE</scope>
    <source>
        <strain evidence="1">CBS 757.83</strain>
    </source>
</reference>
<dbReference type="PANTHER" id="PTHR24148">
    <property type="entry name" value="ANKYRIN REPEAT DOMAIN-CONTAINING PROTEIN 39 HOMOLOG-RELATED"/>
    <property type="match status" value="1"/>
</dbReference>
<dbReference type="Proteomes" id="UP001305647">
    <property type="component" value="Unassembled WGS sequence"/>
</dbReference>
<evidence type="ECO:0000313" key="1">
    <source>
        <dbReference type="EMBL" id="KAK4098168.1"/>
    </source>
</evidence>
<sequence length="89" mass="9726">MEDLFLRAAERLFCMTDKGYCGIVPPRTCVGDTIAIVRGGKVPLVFRDCGPQDEVKLLGEAYVHGLMNGEAMDGQAFRGQSTDSRFVVV</sequence>
<name>A0AAN6PUU7_9PEZI</name>
<organism evidence="1 2">
    <name type="scientific">Parathielavia hyrcaniae</name>
    <dbReference type="NCBI Taxonomy" id="113614"/>
    <lineage>
        <taxon>Eukaryota</taxon>
        <taxon>Fungi</taxon>
        <taxon>Dikarya</taxon>
        <taxon>Ascomycota</taxon>
        <taxon>Pezizomycotina</taxon>
        <taxon>Sordariomycetes</taxon>
        <taxon>Sordariomycetidae</taxon>
        <taxon>Sordariales</taxon>
        <taxon>Chaetomiaceae</taxon>
        <taxon>Parathielavia</taxon>
    </lineage>
</organism>
<dbReference type="Pfam" id="PF26639">
    <property type="entry name" value="Het-6_barrel"/>
    <property type="match status" value="1"/>
</dbReference>
<proteinExistence type="predicted"/>
<dbReference type="AlphaFoldDB" id="A0AAN6PUU7"/>
<keyword evidence="2" id="KW-1185">Reference proteome</keyword>
<dbReference type="InterPro" id="IPR052895">
    <property type="entry name" value="HetReg/Transcr_Mod"/>
</dbReference>
<evidence type="ECO:0000313" key="2">
    <source>
        <dbReference type="Proteomes" id="UP001305647"/>
    </source>
</evidence>
<protein>
    <submittedName>
        <fullName evidence="1">Uncharacterized protein</fullName>
    </submittedName>
</protein>
<dbReference type="PANTHER" id="PTHR24148:SF64">
    <property type="entry name" value="HETEROKARYON INCOMPATIBILITY DOMAIN-CONTAINING PROTEIN"/>
    <property type="match status" value="1"/>
</dbReference>
<comment type="caution">
    <text evidence="1">The sequence shown here is derived from an EMBL/GenBank/DDBJ whole genome shotgun (WGS) entry which is preliminary data.</text>
</comment>
<dbReference type="EMBL" id="MU863662">
    <property type="protein sequence ID" value="KAK4098168.1"/>
    <property type="molecule type" value="Genomic_DNA"/>
</dbReference>
<gene>
    <name evidence="1" type="ORF">N658DRAFT_231051</name>
</gene>
<reference evidence="1" key="1">
    <citation type="journal article" date="2023" name="Mol. Phylogenet. Evol.">
        <title>Genome-scale phylogeny and comparative genomics of the fungal order Sordariales.</title>
        <authorList>
            <person name="Hensen N."/>
            <person name="Bonometti L."/>
            <person name="Westerberg I."/>
            <person name="Brannstrom I.O."/>
            <person name="Guillou S."/>
            <person name="Cros-Aarteil S."/>
            <person name="Calhoun S."/>
            <person name="Haridas S."/>
            <person name="Kuo A."/>
            <person name="Mondo S."/>
            <person name="Pangilinan J."/>
            <person name="Riley R."/>
            <person name="LaButti K."/>
            <person name="Andreopoulos B."/>
            <person name="Lipzen A."/>
            <person name="Chen C."/>
            <person name="Yan M."/>
            <person name="Daum C."/>
            <person name="Ng V."/>
            <person name="Clum A."/>
            <person name="Steindorff A."/>
            <person name="Ohm R.A."/>
            <person name="Martin F."/>
            <person name="Silar P."/>
            <person name="Natvig D.O."/>
            <person name="Lalanne C."/>
            <person name="Gautier V."/>
            <person name="Ament-Velasquez S.L."/>
            <person name="Kruys A."/>
            <person name="Hutchinson M.I."/>
            <person name="Powell A.J."/>
            <person name="Barry K."/>
            <person name="Miller A.N."/>
            <person name="Grigoriev I.V."/>
            <person name="Debuchy R."/>
            <person name="Gladieux P."/>
            <person name="Hiltunen Thoren M."/>
            <person name="Johannesson H."/>
        </authorList>
    </citation>
    <scope>NUCLEOTIDE SEQUENCE</scope>
    <source>
        <strain evidence="1">CBS 757.83</strain>
    </source>
</reference>
<accession>A0AAN6PUU7</accession>